<dbReference type="Proteomes" id="UP000298030">
    <property type="component" value="Unassembled WGS sequence"/>
</dbReference>
<dbReference type="InterPro" id="IPR009078">
    <property type="entry name" value="Ferritin-like_SF"/>
</dbReference>
<feature type="region of interest" description="Disordered" evidence="1">
    <location>
        <begin position="278"/>
        <end position="303"/>
    </location>
</feature>
<evidence type="ECO:0000313" key="2">
    <source>
        <dbReference type="EMBL" id="TEB27667.1"/>
    </source>
</evidence>
<proteinExistence type="predicted"/>
<dbReference type="Pfam" id="PF00268">
    <property type="entry name" value="Ribonuc_red_sm"/>
    <property type="match status" value="1"/>
</dbReference>
<dbReference type="AlphaFoldDB" id="A0A4Y7T0J4"/>
<comment type="caution">
    <text evidence="2">The sequence shown here is derived from an EMBL/GenBank/DDBJ whole genome shotgun (WGS) entry which is preliminary data.</text>
</comment>
<dbReference type="InterPro" id="IPR012348">
    <property type="entry name" value="RNR-like"/>
</dbReference>
<dbReference type="SUPFAM" id="SSF47240">
    <property type="entry name" value="Ferritin-like"/>
    <property type="match status" value="1"/>
</dbReference>
<organism evidence="2 3">
    <name type="scientific">Coprinellus micaceus</name>
    <name type="common">Glistening ink-cap mushroom</name>
    <name type="synonym">Coprinus micaceus</name>
    <dbReference type="NCBI Taxonomy" id="71717"/>
    <lineage>
        <taxon>Eukaryota</taxon>
        <taxon>Fungi</taxon>
        <taxon>Dikarya</taxon>
        <taxon>Basidiomycota</taxon>
        <taxon>Agaricomycotina</taxon>
        <taxon>Agaricomycetes</taxon>
        <taxon>Agaricomycetidae</taxon>
        <taxon>Agaricales</taxon>
        <taxon>Agaricineae</taxon>
        <taxon>Psathyrellaceae</taxon>
        <taxon>Coprinellus</taxon>
    </lineage>
</organism>
<dbReference type="Gene3D" id="1.10.620.20">
    <property type="entry name" value="Ribonucleotide Reductase, subunit A"/>
    <property type="match status" value="1"/>
</dbReference>
<evidence type="ECO:0000256" key="1">
    <source>
        <dbReference type="SAM" id="MobiDB-lite"/>
    </source>
</evidence>
<feature type="region of interest" description="Disordered" evidence="1">
    <location>
        <begin position="350"/>
        <end position="371"/>
    </location>
</feature>
<gene>
    <name evidence="2" type="ORF">FA13DRAFT_1712383</name>
</gene>
<protein>
    <submittedName>
        <fullName evidence="2">Uncharacterized protein</fullName>
    </submittedName>
</protein>
<name>A0A4Y7T0J4_COPMI</name>
<evidence type="ECO:0000313" key="3">
    <source>
        <dbReference type="Proteomes" id="UP000298030"/>
    </source>
</evidence>
<feature type="compositionally biased region" description="Basic and acidic residues" evidence="1">
    <location>
        <begin position="281"/>
        <end position="294"/>
    </location>
</feature>
<dbReference type="STRING" id="71717.A0A4Y7T0J4"/>
<keyword evidence="3" id="KW-1185">Reference proteome</keyword>
<dbReference type="GO" id="GO:0009263">
    <property type="term" value="P:deoxyribonucleotide biosynthetic process"/>
    <property type="evidence" value="ECO:0007669"/>
    <property type="project" value="InterPro"/>
</dbReference>
<accession>A0A4Y7T0J4</accession>
<dbReference type="GO" id="GO:0016491">
    <property type="term" value="F:oxidoreductase activity"/>
    <property type="evidence" value="ECO:0007669"/>
    <property type="project" value="InterPro"/>
</dbReference>
<reference evidence="2 3" key="1">
    <citation type="journal article" date="2019" name="Nat. Ecol. Evol.">
        <title>Megaphylogeny resolves global patterns of mushroom evolution.</title>
        <authorList>
            <person name="Varga T."/>
            <person name="Krizsan K."/>
            <person name="Foldi C."/>
            <person name="Dima B."/>
            <person name="Sanchez-Garcia M."/>
            <person name="Sanchez-Ramirez S."/>
            <person name="Szollosi G.J."/>
            <person name="Szarkandi J.G."/>
            <person name="Papp V."/>
            <person name="Albert L."/>
            <person name="Andreopoulos W."/>
            <person name="Angelini C."/>
            <person name="Antonin V."/>
            <person name="Barry K.W."/>
            <person name="Bougher N.L."/>
            <person name="Buchanan P."/>
            <person name="Buyck B."/>
            <person name="Bense V."/>
            <person name="Catcheside P."/>
            <person name="Chovatia M."/>
            <person name="Cooper J."/>
            <person name="Damon W."/>
            <person name="Desjardin D."/>
            <person name="Finy P."/>
            <person name="Geml J."/>
            <person name="Haridas S."/>
            <person name="Hughes K."/>
            <person name="Justo A."/>
            <person name="Karasinski D."/>
            <person name="Kautmanova I."/>
            <person name="Kiss B."/>
            <person name="Kocsube S."/>
            <person name="Kotiranta H."/>
            <person name="LaButti K.M."/>
            <person name="Lechner B.E."/>
            <person name="Liimatainen K."/>
            <person name="Lipzen A."/>
            <person name="Lukacs Z."/>
            <person name="Mihaltcheva S."/>
            <person name="Morgado L.N."/>
            <person name="Niskanen T."/>
            <person name="Noordeloos M.E."/>
            <person name="Ohm R.A."/>
            <person name="Ortiz-Santana B."/>
            <person name="Ovrebo C."/>
            <person name="Racz N."/>
            <person name="Riley R."/>
            <person name="Savchenko A."/>
            <person name="Shiryaev A."/>
            <person name="Soop K."/>
            <person name="Spirin V."/>
            <person name="Szebenyi C."/>
            <person name="Tomsovsky M."/>
            <person name="Tulloss R.E."/>
            <person name="Uehling J."/>
            <person name="Grigoriev I.V."/>
            <person name="Vagvolgyi C."/>
            <person name="Papp T."/>
            <person name="Martin F.M."/>
            <person name="Miettinen O."/>
            <person name="Hibbett D.S."/>
            <person name="Nagy L.G."/>
        </authorList>
    </citation>
    <scope>NUCLEOTIDE SEQUENCE [LARGE SCALE GENOMIC DNA]</scope>
    <source>
        <strain evidence="2 3">FP101781</strain>
    </source>
</reference>
<sequence>MPGLCQSNDFISRDEGLHTEFACSLLKQLINLPTSSVVNGIVSEALTIEMEFGKGVLPMPCTPVFWGSLLAIWDDMTNFFEQTNADYRSPLVTDDDVVLGILFCTIVGVMRGNPQSSSQTVRKVESVLVLRRRKSAEAGIDASQRYLPESWLSQRSDGRAYVEGEEKDVAHRLGGSGGYRREGSYTEGNSGGVSWRAAAAMVAENLADCCDPVHCRAIGRGWLPSFVLAIVRSVTLACIAGTGLGSNATYRVGLEGSAACWDCRRGYRESVPTVLISNRARPGDPETSELKRPASTETRSWSAGAKLEARIQARRCLDYLAPFSTIHPHQRGTPSSQKQLEKVTPELPHLPITNREGATEPANVNDDDESTEITDTLGSIRVILGATPLRPHGLDHNSMAGDVGRVARAVGWRGPTVWGKRQGEPRRTRWRFKTRPTFDIEVIEDQHTKVGHPRYEGGYTAALRASVYGIVGHSTVEVGQKYHITSAKKARAFERMTQGRPQAGINRTSNSASSQAEMPGMGAVFLMGEGSE</sequence>
<dbReference type="EMBL" id="QPFP01000038">
    <property type="protein sequence ID" value="TEB27667.1"/>
    <property type="molecule type" value="Genomic_DNA"/>
</dbReference>
<dbReference type="InterPro" id="IPR000358">
    <property type="entry name" value="RNR_small_fam"/>
</dbReference>